<feature type="chain" id="PRO_5012047552" evidence="2">
    <location>
        <begin position="19"/>
        <end position="570"/>
    </location>
</feature>
<dbReference type="STRING" id="1155689.SAMN05444278_10638"/>
<feature type="domain" description="Secretion system C-terminal sorting" evidence="3">
    <location>
        <begin position="499"/>
        <end position="569"/>
    </location>
</feature>
<evidence type="ECO:0000259" key="3">
    <source>
        <dbReference type="Pfam" id="PF18962"/>
    </source>
</evidence>
<dbReference type="NCBIfam" id="TIGR04183">
    <property type="entry name" value="Por_Secre_tail"/>
    <property type="match status" value="1"/>
</dbReference>
<protein>
    <submittedName>
        <fullName evidence="4">Por secretion system C-terminal sorting domain-containing protein</fullName>
    </submittedName>
</protein>
<name>A0A1M4WK36_9FLAO</name>
<evidence type="ECO:0000256" key="1">
    <source>
        <dbReference type="ARBA" id="ARBA00022729"/>
    </source>
</evidence>
<dbReference type="InterPro" id="IPR026444">
    <property type="entry name" value="Secre_tail"/>
</dbReference>
<reference evidence="4 5" key="1">
    <citation type="submission" date="2016-11" db="EMBL/GenBank/DDBJ databases">
        <authorList>
            <person name="Jaros S."/>
            <person name="Januszkiewicz K."/>
            <person name="Wedrychowicz H."/>
        </authorList>
    </citation>
    <scope>NUCLEOTIDE SEQUENCE [LARGE SCALE GENOMIC DNA]</scope>
    <source>
        <strain evidence="4 5">DSM 25661</strain>
    </source>
</reference>
<evidence type="ECO:0000313" key="5">
    <source>
        <dbReference type="Proteomes" id="UP000184462"/>
    </source>
</evidence>
<sequence length="570" mass="59924">MKKITLLVAFLFSAISFSQSPIITMISDGDCSGGNPKVVEIYADGTVDFSNYSLEIQTNANTTWGNTLNLGGLGVITDDFVYIHKDDASFATEYPSATNVLATTSSAVNFNGDDRIRIIEDASSNVIDQYGAEATDGSGEAWEYKDGYAKRSNGTGPDAGFFAGNWTFFNEALDGEGTCQGGTAFETIIGLGTFTSSGGSNNPVVAISSPADTSILAPGTSSVDIEFAGQNLPNDATFSVTVNGNTTTNATSPFTINTTNGTTYNVTVDAVSGGGSVANDQISFSVGDATQVADIAALRAGAEDGTFYQVTGEAVITYQQGFRNQKYVQDASGAILIDDTAGNISTSYNVGDGLTGLVGTLSSFNGMLQFVPAGDPGAATSTGNTVTPQILTISEFNTNFENYEAELVAFEDVTFTTADGVITFDNGDSYPIEDAGQNTTLVEALFNLEYTGDIVPTNAVNVVGLAGEENNGEYRIYPRDNDIDVTLSNTSFTNSDVVMYPNPVKGNLVSISINNADTFTVEVYNVLGKQVLKQTANKSTQLNTAELNSGVYLVKITEGNQSLTKKLIVQ</sequence>
<feature type="signal peptide" evidence="2">
    <location>
        <begin position="1"/>
        <end position="18"/>
    </location>
</feature>
<evidence type="ECO:0000313" key="4">
    <source>
        <dbReference type="EMBL" id="SHE81566.1"/>
    </source>
</evidence>
<evidence type="ECO:0000256" key="2">
    <source>
        <dbReference type="SAM" id="SignalP"/>
    </source>
</evidence>
<dbReference type="Pfam" id="PF18962">
    <property type="entry name" value="Por_Secre_tail"/>
    <property type="match status" value="1"/>
</dbReference>
<keyword evidence="1 2" id="KW-0732">Signal</keyword>
<dbReference type="Proteomes" id="UP000184462">
    <property type="component" value="Unassembled WGS sequence"/>
</dbReference>
<dbReference type="EMBL" id="FQTW01000006">
    <property type="protein sequence ID" value="SHE81566.1"/>
    <property type="molecule type" value="Genomic_DNA"/>
</dbReference>
<dbReference type="RefSeq" id="WP_073193156.1">
    <property type="nucleotide sequence ID" value="NZ_FQTW01000006.1"/>
</dbReference>
<accession>A0A1M4WK36</accession>
<keyword evidence="5" id="KW-1185">Reference proteome</keyword>
<gene>
    <name evidence="4" type="ORF">SAMN05444278_10638</name>
</gene>
<dbReference type="OrthoDB" id="1056765at2"/>
<dbReference type="AlphaFoldDB" id="A0A1M4WK36"/>
<proteinExistence type="predicted"/>
<organism evidence="4 5">
    <name type="scientific">Psychroflexus salarius</name>
    <dbReference type="NCBI Taxonomy" id="1155689"/>
    <lineage>
        <taxon>Bacteria</taxon>
        <taxon>Pseudomonadati</taxon>
        <taxon>Bacteroidota</taxon>
        <taxon>Flavobacteriia</taxon>
        <taxon>Flavobacteriales</taxon>
        <taxon>Flavobacteriaceae</taxon>
        <taxon>Psychroflexus</taxon>
    </lineage>
</organism>